<evidence type="ECO:0000256" key="1">
    <source>
        <dbReference type="SAM" id="MobiDB-lite"/>
    </source>
</evidence>
<sequence>MSPRRSGPASEPRVPAGQAMPSRRVARQPAAPELAALGKRSPGWETAGGLPRNAGGGAETLRSGEKAAE</sequence>
<reference evidence="2 3" key="1">
    <citation type="journal article" date="2011" name="Nature">
        <title>A high-resolution map of human evolutionary constraint using 29 mammals.</title>
        <authorList>
            <person name="Lindblad-Toh K."/>
            <person name="Garber M."/>
            <person name="Zuk O."/>
            <person name="Lin M.F."/>
            <person name="Parker B.J."/>
            <person name="Washietl S."/>
            <person name="Kheradpour P."/>
            <person name="Ernst J."/>
            <person name="Jordan G."/>
            <person name="Mauceli E."/>
            <person name="Ward L.D."/>
            <person name="Lowe C.B."/>
            <person name="Holloway A.K."/>
            <person name="Clamp M."/>
            <person name="Gnerre S."/>
            <person name="Alfoldi J."/>
            <person name="Beal K."/>
            <person name="Chang J."/>
            <person name="Clawson H."/>
            <person name="Cuff J."/>
            <person name="Di Palma F."/>
            <person name="Fitzgerald S."/>
            <person name="Flicek P."/>
            <person name="Guttman M."/>
            <person name="Hubisz M.J."/>
            <person name="Jaffe D.B."/>
            <person name="Jungreis I."/>
            <person name="Kent W.J."/>
            <person name="Kostka D."/>
            <person name="Lara M."/>
            <person name="Martins A.L."/>
            <person name="Massingham T."/>
            <person name="Moltke I."/>
            <person name="Raney B.J."/>
            <person name="Rasmussen M.D."/>
            <person name="Robinson J."/>
            <person name="Stark A."/>
            <person name="Vilella A.J."/>
            <person name="Wen J."/>
            <person name="Xie X."/>
            <person name="Zody M.C."/>
            <person name="Baldwin J."/>
            <person name="Bloom T."/>
            <person name="Chin C.W."/>
            <person name="Heiman D."/>
            <person name="Nicol R."/>
            <person name="Nusbaum C."/>
            <person name="Young S."/>
            <person name="Wilkinson J."/>
            <person name="Worley K.C."/>
            <person name="Kovar C.L."/>
            <person name="Muzny D.M."/>
            <person name="Gibbs R.A."/>
            <person name="Cree A."/>
            <person name="Dihn H.H."/>
            <person name="Fowler G."/>
            <person name="Jhangiani S."/>
            <person name="Joshi V."/>
            <person name="Lee S."/>
            <person name="Lewis L.R."/>
            <person name="Nazareth L.V."/>
            <person name="Okwuonu G."/>
            <person name="Santibanez J."/>
            <person name="Warren W.C."/>
            <person name="Mardis E.R."/>
            <person name="Weinstock G.M."/>
            <person name="Wilson R.K."/>
            <person name="Delehaunty K."/>
            <person name="Dooling D."/>
            <person name="Fronik C."/>
            <person name="Fulton L."/>
            <person name="Fulton B."/>
            <person name="Graves T."/>
            <person name="Minx P."/>
            <person name="Sodergren E."/>
            <person name="Birney E."/>
            <person name="Margulies E.H."/>
            <person name="Herrero J."/>
            <person name="Green E.D."/>
            <person name="Haussler D."/>
            <person name="Siepel A."/>
            <person name="Goldman N."/>
            <person name="Pollard K.S."/>
            <person name="Pedersen J.S."/>
            <person name="Lander E.S."/>
            <person name="Kellis M."/>
        </authorList>
    </citation>
    <scope>NUCLEOTIDE SEQUENCE [LARGE SCALE GENOMIC DNA]</scope>
    <source>
        <strain evidence="3">Thorbecke</strain>
    </source>
</reference>
<dbReference type="Bgee" id="ENSOCUG00000032198">
    <property type="expression patterns" value="Expressed in ovary and 13 other cell types or tissues"/>
</dbReference>
<feature type="region of interest" description="Disordered" evidence="1">
    <location>
        <begin position="1"/>
        <end position="69"/>
    </location>
</feature>
<reference evidence="2" key="3">
    <citation type="submission" date="2025-09" db="UniProtKB">
        <authorList>
            <consortium name="Ensembl"/>
        </authorList>
    </citation>
    <scope>IDENTIFICATION</scope>
    <source>
        <strain evidence="2">Thorbecke</strain>
    </source>
</reference>
<dbReference type="AlphaFoldDB" id="A0A5F9D695"/>
<dbReference type="InParanoid" id="A0A5F9D695"/>
<keyword evidence="3" id="KW-1185">Reference proteome</keyword>
<proteinExistence type="predicted"/>
<protein>
    <submittedName>
        <fullName evidence="2">Uncharacterized protein</fullName>
    </submittedName>
</protein>
<organism evidence="2 3">
    <name type="scientific">Oryctolagus cuniculus</name>
    <name type="common">Rabbit</name>
    <dbReference type="NCBI Taxonomy" id="9986"/>
    <lineage>
        <taxon>Eukaryota</taxon>
        <taxon>Metazoa</taxon>
        <taxon>Chordata</taxon>
        <taxon>Craniata</taxon>
        <taxon>Vertebrata</taxon>
        <taxon>Euteleostomi</taxon>
        <taxon>Mammalia</taxon>
        <taxon>Eutheria</taxon>
        <taxon>Euarchontoglires</taxon>
        <taxon>Glires</taxon>
        <taxon>Lagomorpha</taxon>
        <taxon>Leporidae</taxon>
        <taxon>Oryctolagus</taxon>
    </lineage>
</organism>
<accession>A0A5F9D695</accession>
<dbReference type="Proteomes" id="UP000001811">
    <property type="component" value="Unplaced"/>
</dbReference>
<evidence type="ECO:0000313" key="2">
    <source>
        <dbReference type="Ensembl" id="ENSOCUP00000040811.1"/>
    </source>
</evidence>
<name>A0A5F9D695_RABIT</name>
<reference evidence="2" key="2">
    <citation type="submission" date="2025-08" db="UniProtKB">
        <authorList>
            <consortium name="Ensembl"/>
        </authorList>
    </citation>
    <scope>IDENTIFICATION</scope>
    <source>
        <strain evidence="2">Thorbecke</strain>
    </source>
</reference>
<evidence type="ECO:0000313" key="3">
    <source>
        <dbReference type="Proteomes" id="UP000001811"/>
    </source>
</evidence>
<dbReference type="Ensembl" id="ENSOCUT00000034867.1">
    <property type="protein sequence ID" value="ENSOCUP00000040811.1"/>
    <property type="gene ID" value="ENSOCUG00000032198.1"/>
</dbReference>